<comment type="caution">
    <text evidence="1">The sequence shown here is derived from an EMBL/GenBank/DDBJ whole genome shotgun (WGS) entry which is preliminary data.</text>
</comment>
<sequence length="123" mass="14139">MEVGFFRCFDKADSGEKNLRADFKSVRDRISEESFLSRNDALSTKSGGQNSSVSNSFRSVYFRNSKWNREPIRAGFFKFLFRLGNNLWTGLFSALVPGNLNYEEIEKGILEFAGNILRARHRV</sequence>
<protein>
    <submittedName>
        <fullName evidence="1">Uncharacterized protein</fullName>
    </submittedName>
</protein>
<accession>A0A8B3CNX2</accession>
<evidence type="ECO:0000313" key="1">
    <source>
        <dbReference type="EMBL" id="RHX83836.1"/>
    </source>
</evidence>
<proteinExistence type="predicted"/>
<dbReference type="Proteomes" id="UP000266669">
    <property type="component" value="Unassembled WGS sequence"/>
</dbReference>
<evidence type="ECO:0000313" key="2">
    <source>
        <dbReference type="Proteomes" id="UP000266669"/>
    </source>
</evidence>
<name>A0A8B3CNX2_9LEPT</name>
<reference evidence="2" key="1">
    <citation type="submission" date="2018-05" db="EMBL/GenBank/DDBJ databases">
        <title>Leptospira yasudae sp. nov. and Leptospira stimsonii sp. nov., two pathogenic species of the genus Leptospira isolated from environmental sources.</title>
        <authorList>
            <person name="Casanovas-Massana A."/>
            <person name="Hamond C."/>
            <person name="Santos L.A."/>
            <person name="Hacker K.P."/>
            <person name="Balassiano I."/>
            <person name="Medeiros M.A."/>
            <person name="Reis M.G."/>
            <person name="Ko A.I."/>
            <person name="Wunder E.A."/>
        </authorList>
    </citation>
    <scope>NUCLEOTIDE SEQUENCE [LARGE SCALE GENOMIC DNA]</scope>
    <source>
        <strain evidence="2">AMB6-RJ</strain>
    </source>
</reference>
<dbReference type="EMBL" id="QHCS01000007">
    <property type="protein sequence ID" value="RHX83836.1"/>
    <property type="molecule type" value="Genomic_DNA"/>
</dbReference>
<dbReference type="AlphaFoldDB" id="A0A8B3CNX2"/>
<organism evidence="1 2">
    <name type="scientific">Leptospira stimsonii</name>
    <dbReference type="NCBI Taxonomy" id="2202203"/>
    <lineage>
        <taxon>Bacteria</taxon>
        <taxon>Pseudomonadati</taxon>
        <taxon>Spirochaetota</taxon>
        <taxon>Spirochaetia</taxon>
        <taxon>Leptospirales</taxon>
        <taxon>Leptospiraceae</taxon>
        <taxon>Leptospira</taxon>
    </lineage>
</organism>
<gene>
    <name evidence="1" type="ORF">DLM78_20335</name>
</gene>